<keyword evidence="3 9" id="KW-0436">Ligase</keyword>
<dbReference type="GO" id="GO:0002161">
    <property type="term" value="F:aminoacyl-tRNA deacylase activity"/>
    <property type="evidence" value="ECO:0007669"/>
    <property type="project" value="InterPro"/>
</dbReference>
<dbReference type="Pfam" id="PF00133">
    <property type="entry name" value="tRNA-synt_1"/>
    <property type="match status" value="2"/>
</dbReference>
<dbReference type="CDD" id="cd07958">
    <property type="entry name" value="Anticodon_Ia_Leu_BEm"/>
    <property type="match status" value="1"/>
</dbReference>
<evidence type="ECO:0000256" key="4">
    <source>
        <dbReference type="ARBA" id="ARBA00022741"/>
    </source>
</evidence>
<dbReference type="CDD" id="cd00812">
    <property type="entry name" value="LeuRS_core"/>
    <property type="match status" value="1"/>
</dbReference>
<dbReference type="PRINTS" id="PR00985">
    <property type="entry name" value="TRNASYNTHLEU"/>
</dbReference>
<evidence type="ECO:0000313" key="15">
    <source>
        <dbReference type="EMBL" id="SOB99326.1"/>
    </source>
</evidence>
<evidence type="ECO:0000256" key="9">
    <source>
        <dbReference type="HAMAP-Rule" id="MF_00049"/>
    </source>
</evidence>
<dbReference type="InterPro" id="IPR015413">
    <property type="entry name" value="Methionyl/Leucyl_tRNA_Synth"/>
</dbReference>
<keyword evidence="7 9" id="KW-0030">Aminoacyl-tRNA synthetase</keyword>
<comment type="similarity">
    <text evidence="1 9 10">Belongs to the class-I aminoacyl-tRNA synthetase family.</text>
</comment>
<evidence type="ECO:0000259" key="12">
    <source>
        <dbReference type="Pfam" id="PF08264"/>
    </source>
</evidence>
<evidence type="ECO:0000256" key="3">
    <source>
        <dbReference type="ARBA" id="ARBA00022598"/>
    </source>
</evidence>
<dbReference type="Pfam" id="PF13603">
    <property type="entry name" value="tRNA-synt_1_2"/>
    <property type="match status" value="1"/>
</dbReference>
<keyword evidence="2 9" id="KW-0963">Cytoplasm</keyword>
<evidence type="ECO:0000259" key="14">
    <source>
        <dbReference type="Pfam" id="PF13603"/>
    </source>
</evidence>
<dbReference type="Gene3D" id="3.40.50.620">
    <property type="entry name" value="HUPs"/>
    <property type="match status" value="2"/>
</dbReference>
<accession>A0A285RXZ8</accession>
<dbReference type="Pfam" id="PF08264">
    <property type="entry name" value="Anticodon_1"/>
    <property type="match status" value="1"/>
</dbReference>
<feature type="short sequence motif" description="'KMSKS' region" evidence="9">
    <location>
        <begin position="628"/>
        <end position="632"/>
    </location>
</feature>
<dbReference type="SUPFAM" id="SSF52374">
    <property type="entry name" value="Nucleotidylyl transferase"/>
    <property type="match status" value="1"/>
</dbReference>
<comment type="subcellular location">
    <subcellularLocation>
        <location evidence="9">Cytoplasm</location>
    </subcellularLocation>
</comment>
<feature type="domain" description="Methionyl/Leucyl tRNA synthetase" evidence="13">
    <location>
        <begin position="38"/>
        <end position="172"/>
    </location>
</feature>
<dbReference type="AlphaFoldDB" id="A0A285RXZ8"/>
<dbReference type="InterPro" id="IPR001412">
    <property type="entry name" value="aa-tRNA-synth_I_CS"/>
</dbReference>
<sequence>MATERYNAREAESRWQKVWDEAKVFATRNEDPRPKYYVLEMFPYPSGRIHMGHVRNYAMGDVVARYKRARGFNVLHPMGWDAFGMPAENAAMQNKVHPRDWTYQNIATMRGQLKIMGLSLDWEREFATCDVEYYTQQQHLFLDFLKAGLAYRKNSKVNWDPVDMTVLANEQVIDGRGWRSGALVEQRELTQWFFKISDWSEELLSALDTLDRWPDKVRLMQKNWIGRSEGLRVRFAFSTPAPTGDTSLEIFTTRPDTLFGASFMGLSPDHPISRKLAESDPKIAAFIEECRRIGTSAEAIETAEKIGVDTGLTVVHPLDPSITLPVYIANFILMDYGTGAIFACPAHDQRDLDFARKYHLPVRPVVLPNGADPETFEIRDEAYTDDGTIYNSAFMDGMAIADAKEAVAARLEAETLDGAPQAQRQVNYRLRDWGISRQRYWGCPIPVIHCDDCGVVPVPVTDLPVQLPDDIDFEKPGNPLDRHPTWRNVACPTCGKPARRETDTMDTFVDSSWYFARFTDPRAKTPTDKAVADAWLPVDQYIGGIEHAILHLLYSRFFARAMSVTGHLSVKEPFRGLFTQGMVTHETYKAPGGGWVSPAEVRIEGDGEERKAFLIEGGDQVAIGSIEKMSKSKKNTVDPTDIIETYGADTARWFMLSDSPPERDVQWTEDGVQGAWRFMQRVWRLISEIGESVPQTARPDAFGEAATALRRATHKACQAISADIEALSFNRAVARIYELVNTLSRAAQGGDQGDDMRFAQREAAAFLVQMMAPMAPHLAEECWQALGHEGMLATQGWPEIEADLLVEATVTLPVQVNGKKRADLVVSREASKEEVEAATLQLEAVQRALDGKPARKIIVVPQRIVNVVV</sequence>
<evidence type="ECO:0000256" key="7">
    <source>
        <dbReference type="ARBA" id="ARBA00023146"/>
    </source>
</evidence>
<protein>
    <recommendedName>
        <fullName evidence="9">Leucine--tRNA ligase</fullName>
        <ecNumber evidence="9">6.1.1.4</ecNumber>
    </recommendedName>
    <alternativeName>
        <fullName evidence="9">Leucyl-tRNA synthetase</fullName>
        <shortName evidence="9">LeuRS</shortName>
    </alternativeName>
</protein>
<dbReference type="STRING" id="538381.GCA_001696535_04199"/>
<dbReference type="GO" id="GO:0005829">
    <property type="term" value="C:cytosol"/>
    <property type="evidence" value="ECO:0007669"/>
    <property type="project" value="TreeGrafter"/>
</dbReference>
<feature type="domain" description="Methionyl/Valyl/Leucyl/Isoleucyl-tRNA synthetase anticodon-binding" evidence="12">
    <location>
        <begin position="710"/>
        <end position="833"/>
    </location>
</feature>
<dbReference type="FunFam" id="3.40.50.620:FF:000003">
    <property type="entry name" value="Leucine--tRNA ligase"/>
    <property type="match status" value="1"/>
</dbReference>
<dbReference type="Proteomes" id="UP000219331">
    <property type="component" value="Unassembled WGS sequence"/>
</dbReference>
<dbReference type="GO" id="GO:0006429">
    <property type="term" value="P:leucyl-tRNA aminoacylation"/>
    <property type="evidence" value="ECO:0007669"/>
    <property type="project" value="UniProtKB-UniRule"/>
</dbReference>
<feature type="domain" description="Leucyl-tRNA synthetase editing" evidence="14">
    <location>
        <begin position="222"/>
        <end position="411"/>
    </location>
</feature>
<evidence type="ECO:0000259" key="13">
    <source>
        <dbReference type="Pfam" id="PF09334"/>
    </source>
</evidence>
<dbReference type="InterPro" id="IPR009080">
    <property type="entry name" value="tRNAsynth_Ia_anticodon-bd"/>
</dbReference>
<dbReference type="EC" id="6.1.1.4" evidence="9"/>
<reference evidence="15 16" key="1">
    <citation type="submission" date="2017-08" db="EMBL/GenBank/DDBJ databases">
        <authorList>
            <person name="de Groot N.N."/>
        </authorList>
    </citation>
    <scope>NUCLEOTIDE SEQUENCE [LARGE SCALE GENOMIC DNA]</scope>
    <source>
        <strain evidence="15 16">USBA 352</strain>
    </source>
</reference>
<dbReference type="Gene3D" id="3.10.20.590">
    <property type="match status" value="1"/>
</dbReference>
<evidence type="ECO:0000256" key="5">
    <source>
        <dbReference type="ARBA" id="ARBA00022840"/>
    </source>
</evidence>
<gene>
    <name evidence="9" type="primary">leuS</name>
    <name evidence="15" type="ORF">SAMN05421512_10385</name>
</gene>
<keyword evidence="16" id="KW-1185">Reference proteome</keyword>
<dbReference type="InterPro" id="IPR002302">
    <property type="entry name" value="Leu-tRNA-ligase"/>
</dbReference>
<evidence type="ECO:0000313" key="16">
    <source>
        <dbReference type="Proteomes" id="UP000219331"/>
    </source>
</evidence>
<dbReference type="FunFam" id="1.10.730.10:FF:000002">
    <property type="entry name" value="Leucine--tRNA ligase"/>
    <property type="match status" value="1"/>
</dbReference>
<feature type="domain" description="Aminoacyl-tRNA synthetase class Ia" evidence="11">
    <location>
        <begin position="430"/>
        <end position="586"/>
    </location>
</feature>
<dbReference type="Gene3D" id="2.20.28.290">
    <property type="match status" value="1"/>
</dbReference>
<dbReference type="InterPro" id="IPR013155">
    <property type="entry name" value="M/V/L/I-tRNA-synth_anticd-bd"/>
</dbReference>
<dbReference type="GO" id="GO:0004823">
    <property type="term" value="F:leucine-tRNA ligase activity"/>
    <property type="evidence" value="ECO:0007669"/>
    <property type="project" value="UniProtKB-UniRule"/>
</dbReference>
<dbReference type="InterPro" id="IPR009008">
    <property type="entry name" value="Val/Leu/Ile-tRNA-synth_edit"/>
</dbReference>
<evidence type="ECO:0000259" key="11">
    <source>
        <dbReference type="Pfam" id="PF00133"/>
    </source>
</evidence>
<feature type="short sequence motif" description="'HIGH' region" evidence="9">
    <location>
        <begin position="43"/>
        <end position="53"/>
    </location>
</feature>
<evidence type="ECO:0000256" key="1">
    <source>
        <dbReference type="ARBA" id="ARBA00005594"/>
    </source>
</evidence>
<evidence type="ECO:0000256" key="10">
    <source>
        <dbReference type="RuleBase" id="RU363035"/>
    </source>
</evidence>
<dbReference type="OrthoDB" id="9810365at2"/>
<dbReference type="GO" id="GO:0005524">
    <property type="term" value="F:ATP binding"/>
    <property type="evidence" value="ECO:0007669"/>
    <property type="project" value="UniProtKB-UniRule"/>
</dbReference>
<dbReference type="EMBL" id="OBML01000003">
    <property type="protein sequence ID" value="SOB99326.1"/>
    <property type="molecule type" value="Genomic_DNA"/>
</dbReference>
<proteinExistence type="inferred from homology"/>
<organism evidence="15 16">
    <name type="scientific">Stappia indica</name>
    <dbReference type="NCBI Taxonomy" id="538381"/>
    <lineage>
        <taxon>Bacteria</taxon>
        <taxon>Pseudomonadati</taxon>
        <taxon>Pseudomonadota</taxon>
        <taxon>Alphaproteobacteria</taxon>
        <taxon>Hyphomicrobiales</taxon>
        <taxon>Stappiaceae</taxon>
        <taxon>Stappia</taxon>
    </lineage>
</organism>
<evidence type="ECO:0000256" key="8">
    <source>
        <dbReference type="ARBA" id="ARBA00047469"/>
    </source>
</evidence>
<dbReference type="PANTHER" id="PTHR43740:SF2">
    <property type="entry name" value="LEUCINE--TRNA LIGASE, MITOCHONDRIAL"/>
    <property type="match status" value="1"/>
</dbReference>
<dbReference type="HAMAP" id="MF_00049_B">
    <property type="entry name" value="Leu_tRNA_synth_B"/>
    <property type="match status" value="1"/>
</dbReference>
<dbReference type="InterPro" id="IPR025709">
    <property type="entry name" value="Leu_tRNA-synth_edit"/>
</dbReference>
<dbReference type="SUPFAM" id="SSF50677">
    <property type="entry name" value="ValRS/IleRS/LeuRS editing domain"/>
    <property type="match status" value="1"/>
</dbReference>
<dbReference type="Gene3D" id="1.10.730.10">
    <property type="entry name" value="Isoleucyl-tRNA Synthetase, Domain 1"/>
    <property type="match status" value="2"/>
</dbReference>
<evidence type="ECO:0000256" key="6">
    <source>
        <dbReference type="ARBA" id="ARBA00022917"/>
    </source>
</evidence>
<dbReference type="RefSeq" id="WP_097174248.1">
    <property type="nucleotide sequence ID" value="NZ_OBML01000003.1"/>
</dbReference>
<dbReference type="InterPro" id="IPR014729">
    <property type="entry name" value="Rossmann-like_a/b/a_fold"/>
</dbReference>
<evidence type="ECO:0000256" key="2">
    <source>
        <dbReference type="ARBA" id="ARBA00022490"/>
    </source>
</evidence>
<dbReference type="NCBIfam" id="TIGR00396">
    <property type="entry name" value="leuS_bact"/>
    <property type="match status" value="1"/>
</dbReference>
<keyword evidence="6 9" id="KW-0648">Protein biosynthesis</keyword>
<dbReference type="InterPro" id="IPR002300">
    <property type="entry name" value="aa-tRNA-synth_Ia"/>
</dbReference>
<dbReference type="SUPFAM" id="SSF47323">
    <property type="entry name" value="Anticodon-binding domain of a subclass of class I aminoacyl-tRNA synthetases"/>
    <property type="match status" value="1"/>
</dbReference>
<keyword evidence="4 9" id="KW-0547">Nucleotide-binding</keyword>
<feature type="domain" description="Aminoacyl-tRNA synthetase class Ia" evidence="11">
    <location>
        <begin position="627"/>
        <end position="667"/>
    </location>
</feature>
<dbReference type="Pfam" id="PF09334">
    <property type="entry name" value="tRNA-synt_1g"/>
    <property type="match status" value="1"/>
</dbReference>
<keyword evidence="5 9" id="KW-0067">ATP-binding</keyword>
<feature type="binding site" evidence="9">
    <location>
        <position position="631"/>
    </location>
    <ligand>
        <name>ATP</name>
        <dbReference type="ChEBI" id="CHEBI:30616"/>
    </ligand>
</feature>
<dbReference type="PANTHER" id="PTHR43740">
    <property type="entry name" value="LEUCYL-TRNA SYNTHETASE"/>
    <property type="match status" value="1"/>
</dbReference>
<name>A0A285RXZ8_9HYPH</name>
<dbReference type="PROSITE" id="PS00178">
    <property type="entry name" value="AA_TRNA_LIGASE_I"/>
    <property type="match status" value="1"/>
</dbReference>
<comment type="catalytic activity">
    <reaction evidence="8 9">
        <text>tRNA(Leu) + L-leucine + ATP = L-leucyl-tRNA(Leu) + AMP + diphosphate</text>
        <dbReference type="Rhea" id="RHEA:11688"/>
        <dbReference type="Rhea" id="RHEA-COMP:9613"/>
        <dbReference type="Rhea" id="RHEA-COMP:9622"/>
        <dbReference type="ChEBI" id="CHEBI:30616"/>
        <dbReference type="ChEBI" id="CHEBI:33019"/>
        <dbReference type="ChEBI" id="CHEBI:57427"/>
        <dbReference type="ChEBI" id="CHEBI:78442"/>
        <dbReference type="ChEBI" id="CHEBI:78494"/>
        <dbReference type="ChEBI" id="CHEBI:456215"/>
        <dbReference type="EC" id="6.1.1.4"/>
    </reaction>
</comment>